<comment type="caution">
    <text evidence="4">The sequence shown here is derived from an EMBL/GenBank/DDBJ whole genome shotgun (WGS) entry which is preliminary data.</text>
</comment>
<dbReference type="InterPro" id="IPR011992">
    <property type="entry name" value="EF-hand-dom_pair"/>
</dbReference>
<sequence length="997" mass="112071">MEECERFDEVFNEHSQGQEEIVSVEVPKALRALGFKLTFEVVQSVIGRVDVDDTGTLSISEFRKMIRMLEEREESFYRRAFQNYAKAKGSEVASYSKAQEIARSMGFHLHKHHMGLESEEAAEEAKISCEAFTRACCKVAQEMREVFRRNGGFSDEELQELQNMFHRYDSRKSGRIANKDLVRLVENVCPSLAREKSLRPTLQEMMQACQEFNGCLRFKDFLKLMRLILDFQDKERAQTEVSIIKSTGFTLSEVQEFRELFLEVDEGTGVVTFEACRSMIHRITPLGDNLTHQLKRIFEIQTRKKPSHRAHEADFPEYLGGERAGFWEANWCCIHKVIGCGEALELVEVENWQFAWAEEQKEACCKTVGVGCTEEKVVEYPKASEAQFSSDQSMAVGVATWAPPQPRRRMSSTAQMFGGAGLEGHYSCDEQLLKGFCWMCRQTEESQGPLHPTPPVPSYVKRKVCCASNVDCQRRLRGPEGPVEKVVSTMSTLNLGLPQIPRNPDKEGWSQSEKMQRNMEAQMEDDQETITHTKESLARFSEENQRLEKERDALKAKLEYLQKDLEEAKAKAAAAQEEAAKAQAQPEKAVEDEGLKEFQAKIGALEAQCREASAAQRGLQDELSQAERALAAAEVEKEELREQTRQLEAQIKEEASASAKKLEKAVEKLELAEAERDRLKDDANKQEAGAGEAEALRAKVELEASLQKAEEQRMQVEAALKEKEEAFAKLREEAQEGEEKAQQKERELVELRAQKEEWEKVAQAAKAQQAQEADEDGKQAASIETLQAEKAQLESLLEAAKQEAAEKEPKLQAFQAEKAQLESLLEAAKQQAATSLSSVEIAQAEKAKLEELLGAAQKSWKEAEEKQRRANRSLEEVEEQLRSSREEAQAHLQAQLSGDEASVRLKERLREMETTTSQAESAKSALEETLKEKNEASGMFKTHRRGGQGEIGATDDFDQERGRREGAPLGPRAPRAAGLQGGSGQASSREGRGLSES</sequence>
<dbReference type="InterPro" id="IPR018247">
    <property type="entry name" value="EF_Hand_1_Ca_BS"/>
</dbReference>
<dbReference type="SUPFAM" id="SSF47473">
    <property type="entry name" value="EF-hand"/>
    <property type="match status" value="1"/>
</dbReference>
<evidence type="ECO:0000256" key="1">
    <source>
        <dbReference type="ARBA" id="ARBA00022837"/>
    </source>
</evidence>
<dbReference type="Gene3D" id="1.10.238.10">
    <property type="entry name" value="EF-hand"/>
    <property type="match status" value="2"/>
</dbReference>
<feature type="compositionally biased region" description="Basic and acidic residues" evidence="2">
    <location>
        <begin position="925"/>
        <end position="935"/>
    </location>
</feature>
<feature type="compositionally biased region" description="Basic and acidic residues" evidence="2">
    <location>
        <begin position="901"/>
        <end position="913"/>
    </location>
</feature>
<evidence type="ECO:0000259" key="3">
    <source>
        <dbReference type="PROSITE" id="PS50222"/>
    </source>
</evidence>
<feature type="domain" description="EF-hand" evidence="3">
    <location>
        <begin position="156"/>
        <end position="191"/>
    </location>
</feature>
<feature type="domain" description="EF-hand" evidence="3">
    <location>
        <begin position="37"/>
        <end position="72"/>
    </location>
</feature>
<feature type="region of interest" description="Disordered" evidence="2">
    <location>
        <begin position="857"/>
        <end position="997"/>
    </location>
</feature>
<accession>A0ABP0P138</accession>
<dbReference type="InterPro" id="IPR002048">
    <property type="entry name" value="EF_hand_dom"/>
</dbReference>
<dbReference type="Proteomes" id="UP001642464">
    <property type="component" value="Unassembled WGS sequence"/>
</dbReference>
<evidence type="ECO:0000256" key="2">
    <source>
        <dbReference type="SAM" id="MobiDB-lite"/>
    </source>
</evidence>
<feature type="compositionally biased region" description="Low complexity" evidence="2">
    <location>
        <begin position="967"/>
        <end position="978"/>
    </location>
</feature>
<proteinExistence type="predicted"/>
<feature type="region of interest" description="Disordered" evidence="2">
    <location>
        <begin position="763"/>
        <end position="785"/>
    </location>
</feature>
<feature type="compositionally biased region" description="Basic and acidic residues" evidence="2">
    <location>
        <begin position="674"/>
        <end position="685"/>
    </location>
</feature>
<evidence type="ECO:0000313" key="5">
    <source>
        <dbReference type="Proteomes" id="UP001642464"/>
    </source>
</evidence>
<reference evidence="4 5" key="1">
    <citation type="submission" date="2024-02" db="EMBL/GenBank/DDBJ databases">
        <authorList>
            <person name="Chen Y."/>
            <person name="Shah S."/>
            <person name="Dougan E. K."/>
            <person name="Thang M."/>
            <person name="Chan C."/>
        </authorList>
    </citation>
    <scope>NUCLEOTIDE SEQUENCE [LARGE SCALE GENOMIC DNA]</scope>
</reference>
<keyword evidence="5" id="KW-1185">Reference proteome</keyword>
<dbReference type="PROSITE" id="PS00018">
    <property type="entry name" value="EF_HAND_1"/>
    <property type="match status" value="1"/>
</dbReference>
<name>A0ABP0P138_9DINO</name>
<protein>
    <submittedName>
        <fullName evidence="4">Laminin-like protein epi-1</fullName>
    </submittedName>
</protein>
<feature type="region of interest" description="Disordered" evidence="2">
    <location>
        <begin position="674"/>
        <end position="694"/>
    </location>
</feature>
<gene>
    <name evidence="4" type="ORF">SCF082_LOCUS34858</name>
</gene>
<keyword evidence="1" id="KW-0106">Calcium</keyword>
<evidence type="ECO:0000313" key="4">
    <source>
        <dbReference type="EMBL" id="CAK9069748.1"/>
    </source>
</evidence>
<dbReference type="EMBL" id="CAXAMM010032446">
    <property type="protein sequence ID" value="CAK9069748.1"/>
    <property type="molecule type" value="Genomic_DNA"/>
</dbReference>
<dbReference type="SMART" id="SM00054">
    <property type="entry name" value="EFh"/>
    <property type="match status" value="3"/>
</dbReference>
<dbReference type="PANTHER" id="PTHR34491:SF74">
    <property type="entry name" value="DUF4456 DOMAIN-CONTAINING PROTEIN"/>
    <property type="match status" value="1"/>
</dbReference>
<feature type="compositionally biased region" description="Basic and acidic residues" evidence="2">
    <location>
        <begin position="859"/>
        <end position="889"/>
    </location>
</feature>
<dbReference type="PROSITE" id="PS50222">
    <property type="entry name" value="EF_HAND_2"/>
    <property type="match status" value="2"/>
</dbReference>
<organism evidence="4 5">
    <name type="scientific">Durusdinium trenchii</name>
    <dbReference type="NCBI Taxonomy" id="1381693"/>
    <lineage>
        <taxon>Eukaryota</taxon>
        <taxon>Sar</taxon>
        <taxon>Alveolata</taxon>
        <taxon>Dinophyceae</taxon>
        <taxon>Suessiales</taxon>
        <taxon>Symbiodiniaceae</taxon>
        <taxon>Durusdinium</taxon>
    </lineage>
</organism>
<dbReference type="PANTHER" id="PTHR34491">
    <property type="entry name" value="A-TYPE INCLUSION PROTEIN, PUTATIVE-RELATED"/>
    <property type="match status" value="1"/>
</dbReference>